<sequence>MVIQKLYWPFRDINRWNNSLILTESISHNCRPPIVWVFLFWTIACGIAFVSLGNLPLRDFDEATVARVALELHQKSGLERLLPSIWDKPYLNKPPGLHWIISFAIGISRNFQNNFDFLPSEFCIRFFPALFSTFVVPLGGLIQWNLRPKDRIACITTSAILLTLLPIIRYGRMAMLDGTQLSAIALLWFCLSSIKNNRSTNFNFLGAGFTCSFMLLLKAPVIIPALFASLLPLIWEYKSKKYFHNFSWSWFLYGLIPGFAWHVWNFMSYGSGAFWLWWGDGAGRVLFEKGSGSELGVLVPIIEILEGGWPWILVWPIGFLWACFSLNTRWGVWAFSTQIIILGSILPLRMQLPWYIHPFWLPFALVCGPPVSWLIQREENGNIFGRKILRKIPYAFSLIGLFLFTFSLLLKLKILIFEEGYFYAIFFISLAWFFGGILLSNSRKNIRKIGFIGLIFGTIIGLFFFVSSKFWLWEINENWDVRPVAEFIYGFPNQQIFIRNSFERPSLNWYAGKQIKSFDGGNKDKCIVIKKTHDWDLYTCND</sequence>
<feature type="transmembrane region" description="Helical" evidence="1">
    <location>
        <begin position="34"/>
        <end position="52"/>
    </location>
</feature>
<accession>A0A0A2CA15</accession>
<protein>
    <recommendedName>
        <fullName evidence="4">Glycosyltransferase RgtA/B/C/D-like domain-containing protein</fullName>
    </recommendedName>
</protein>
<dbReference type="RefSeq" id="WP_241434770.1">
    <property type="nucleotide sequence ID" value="NZ_CP138967.1"/>
</dbReference>
<dbReference type="EMBL" id="JNAX01000005">
    <property type="protein sequence ID" value="KGG21725.1"/>
    <property type="molecule type" value="Genomic_DNA"/>
</dbReference>
<feature type="transmembrane region" description="Helical" evidence="1">
    <location>
        <begin position="298"/>
        <end position="323"/>
    </location>
</feature>
<evidence type="ECO:0000256" key="1">
    <source>
        <dbReference type="SAM" id="Phobius"/>
    </source>
</evidence>
<organism evidence="2 3">
    <name type="scientific">Prochlorococcus marinus str. PAC1</name>
    <dbReference type="NCBI Taxonomy" id="59924"/>
    <lineage>
        <taxon>Bacteria</taxon>
        <taxon>Bacillati</taxon>
        <taxon>Cyanobacteriota</taxon>
        <taxon>Cyanophyceae</taxon>
        <taxon>Synechococcales</taxon>
        <taxon>Prochlorococcaceae</taxon>
        <taxon>Prochlorococcus</taxon>
    </lineage>
</organism>
<feature type="transmembrane region" description="Helical" evidence="1">
    <location>
        <begin position="124"/>
        <end position="144"/>
    </location>
</feature>
<comment type="caution">
    <text evidence="2">The sequence shown here is derived from an EMBL/GenBank/DDBJ whole genome shotgun (WGS) entry which is preliminary data.</text>
</comment>
<feature type="transmembrane region" description="Helical" evidence="1">
    <location>
        <begin position="251"/>
        <end position="278"/>
    </location>
</feature>
<evidence type="ECO:0008006" key="4">
    <source>
        <dbReference type="Google" id="ProtNLM"/>
    </source>
</evidence>
<reference evidence="3" key="1">
    <citation type="journal article" date="2014" name="Sci. Data">
        <title>Genomes of diverse isolates of the marine cyanobacterium Prochlorococcus.</title>
        <authorList>
            <person name="Biller S."/>
            <person name="Berube P."/>
            <person name="Thompson J."/>
            <person name="Kelly L."/>
            <person name="Roggensack S."/>
            <person name="Awad L."/>
            <person name="Roache-Johnson K."/>
            <person name="Ding H."/>
            <person name="Giovannoni S.J."/>
            <person name="Moore L.R."/>
            <person name="Chisholm S.W."/>
        </authorList>
    </citation>
    <scope>NUCLEOTIDE SEQUENCE [LARGE SCALE GENOMIC DNA]</scope>
    <source>
        <strain evidence="3">PAC1</strain>
    </source>
</reference>
<evidence type="ECO:0000313" key="3">
    <source>
        <dbReference type="Proteomes" id="UP000030392"/>
    </source>
</evidence>
<dbReference type="Proteomes" id="UP000030392">
    <property type="component" value="Unassembled WGS sequence"/>
</dbReference>
<keyword evidence="1" id="KW-1133">Transmembrane helix</keyword>
<keyword evidence="1" id="KW-0812">Transmembrane</keyword>
<proteinExistence type="predicted"/>
<feature type="transmembrane region" description="Helical" evidence="1">
    <location>
        <begin position="451"/>
        <end position="473"/>
    </location>
</feature>
<keyword evidence="1" id="KW-0472">Membrane</keyword>
<name>A0A0A2CA15_PROMR</name>
<feature type="transmembrane region" description="Helical" evidence="1">
    <location>
        <begin position="395"/>
        <end position="414"/>
    </location>
</feature>
<feature type="transmembrane region" description="Helical" evidence="1">
    <location>
        <begin position="150"/>
        <end position="168"/>
    </location>
</feature>
<feature type="transmembrane region" description="Helical" evidence="1">
    <location>
        <begin position="206"/>
        <end position="231"/>
    </location>
</feature>
<dbReference type="AlphaFoldDB" id="A0A0A2CA15"/>
<feature type="transmembrane region" description="Helical" evidence="1">
    <location>
        <begin position="420"/>
        <end position="439"/>
    </location>
</feature>
<feature type="transmembrane region" description="Helical" evidence="1">
    <location>
        <begin position="354"/>
        <end position="375"/>
    </location>
</feature>
<gene>
    <name evidence="2" type="ORF">EV03_0464</name>
</gene>
<evidence type="ECO:0000313" key="2">
    <source>
        <dbReference type="EMBL" id="KGG21725.1"/>
    </source>
</evidence>
<feature type="transmembrane region" description="Helical" evidence="1">
    <location>
        <begin position="330"/>
        <end position="348"/>
    </location>
</feature>